<accession>A0A7R9VLF3</accession>
<dbReference type="EMBL" id="HBED01008017">
    <property type="protein sequence ID" value="CAD8298436.1"/>
    <property type="molecule type" value="Transcribed_RNA"/>
</dbReference>
<gene>
    <name evidence="1" type="ORF">TDUB1175_LOCUS3917</name>
</gene>
<organism evidence="1">
    <name type="scientific">Pseudictyota dubia</name>
    <dbReference type="NCBI Taxonomy" id="2749911"/>
    <lineage>
        <taxon>Eukaryota</taxon>
        <taxon>Sar</taxon>
        <taxon>Stramenopiles</taxon>
        <taxon>Ochrophyta</taxon>
        <taxon>Bacillariophyta</taxon>
        <taxon>Mediophyceae</taxon>
        <taxon>Biddulphiophycidae</taxon>
        <taxon>Eupodiscales</taxon>
        <taxon>Odontellaceae</taxon>
        <taxon>Pseudictyota</taxon>
    </lineage>
</organism>
<dbReference type="AlphaFoldDB" id="A0A7R9VLF3"/>
<name>A0A7R9VLF3_9STRA</name>
<sequence length="133" mass="15308">MRKIKEKLAPKGILIVGLKNDGVDLKQRFDMYKKEPNHHIYTWNPLLIANILDSAGYVPCHVMGQFDAWHKIDVVQYKNAKYDYCEKGLQKGKSSNTYNMWSIAVHPEQSTSSCPSYKKSVESIYNCEYLKSG</sequence>
<reference evidence="1" key="1">
    <citation type="submission" date="2021-01" db="EMBL/GenBank/DDBJ databases">
        <authorList>
            <person name="Corre E."/>
            <person name="Pelletier E."/>
            <person name="Niang G."/>
            <person name="Scheremetjew M."/>
            <person name="Finn R."/>
            <person name="Kale V."/>
            <person name="Holt S."/>
            <person name="Cochrane G."/>
            <person name="Meng A."/>
            <person name="Brown T."/>
            <person name="Cohen L."/>
        </authorList>
    </citation>
    <scope>NUCLEOTIDE SEQUENCE</scope>
    <source>
        <strain evidence="1">CCMP147</strain>
    </source>
</reference>
<proteinExistence type="predicted"/>
<evidence type="ECO:0000313" key="1">
    <source>
        <dbReference type="EMBL" id="CAD8298436.1"/>
    </source>
</evidence>
<protein>
    <submittedName>
        <fullName evidence="1">Uncharacterized protein</fullName>
    </submittedName>
</protein>